<evidence type="ECO:0000256" key="1">
    <source>
        <dbReference type="ARBA" id="ARBA00004651"/>
    </source>
</evidence>
<dbReference type="InterPro" id="IPR027417">
    <property type="entry name" value="P-loop_NTPase"/>
</dbReference>
<feature type="coiled-coil region" evidence="16">
    <location>
        <begin position="230"/>
        <end position="266"/>
    </location>
</feature>
<dbReference type="Pfam" id="PF17854">
    <property type="entry name" value="FtsK_alpha"/>
    <property type="match status" value="1"/>
</dbReference>
<feature type="transmembrane region" description="Helical" evidence="17">
    <location>
        <begin position="20"/>
        <end position="39"/>
    </location>
</feature>
<keyword evidence="7" id="KW-0159">Chromosome partition</keyword>
<evidence type="ECO:0000256" key="10">
    <source>
        <dbReference type="ARBA" id="ARBA00023125"/>
    </source>
</evidence>
<feature type="transmembrane region" description="Helical" evidence="17">
    <location>
        <begin position="51"/>
        <end position="75"/>
    </location>
</feature>
<accession>A0A1M4SNM8</accession>
<keyword evidence="9 17" id="KW-1133">Transmembrane helix</keyword>
<dbReference type="InterPro" id="IPR002543">
    <property type="entry name" value="FtsK_dom"/>
</dbReference>
<evidence type="ECO:0000256" key="9">
    <source>
        <dbReference type="ARBA" id="ARBA00022989"/>
    </source>
</evidence>
<dbReference type="SMART" id="SM00843">
    <property type="entry name" value="Ftsk_gamma"/>
    <property type="match status" value="1"/>
</dbReference>
<evidence type="ECO:0000256" key="12">
    <source>
        <dbReference type="ARBA" id="ARBA00023306"/>
    </source>
</evidence>
<dbReference type="SUPFAM" id="SSF46785">
    <property type="entry name" value="Winged helix' DNA-binding domain"/>
    <property type="match status" value="1"/>
</dbReference>
<evidence type="ECO:0000256" key="13">
    <source>
        <dbReference type="ARBA" id="ARBA00024986"/>
    </source>
</evidence>
<reference evidence="20" key="1">
    <citation type="submission" date="2016-11" db="EMBL/GenBank/DDBJ databases">
        <authorList>
            <person name="Varghese N."/>
            <person name="Submissions S."/>
        </authorList>
    </citation>
    <scope>NUCLEOTIDE SEQUENCE [LARGE SCALE GENOMIC DNA]</scope>
    <source>
        <strain evidence="20">DSM 10124</strain>
    </source>
</reference>
<dbReference type="SMART" id="SM00382">
    <property type="entry name" value="AAA"/>
    <property type="match status" value="1"/>
</dbReference>
<evidence type="ECO:0000256" key="14">
    <source>
        <dbReference type="ARBA" id="ARBA00025923"/>
    </source>
</evidence>
<comment type="similarity">
    <text evidence="2">Belongs to the FtsK/SpoIIIE/SftA family.</text>
</comment>
<keyword evidence="4" id="KW-0132">Cell division</keyword>
<evidence type="ECO:0000256" key="6">
    <source>
        <dbReference type="ARBA" id="ARBA00022741"/>
    </source>
</evidence>
<dbReference type="PANTHER" id="PTHR22683">
    <property type="entry name" value="SPORULATION PROTEIN RELATED"/>
    <property type="match status" value="1"/>
</dbReference>
<dbReference type="Pfam" id="PF01580">
    <property type="entry name" value="FtsK_SpoIIIE"/>
    <property type="match status" value="1"/>
</dbReference>
<keyword evidence="3" id="KW-1003">Cell membrane</keyword>
<dbReference type="AlphaFoldDB" id="A0A1M4SNM8"/>
<name>A0A1M4SNM8_9CLOT</name>
<dbReference type="InterPro" id="IPR003593">
    <property type="entry name" value="AAA+_ATPase"/>
</dbReference>
<keyword evidence="5 17" id="KW-0812">Transmembrane</keyword>
<dbReference type="GO" id="GO:0051301">
    <property type="term" value="P:cell division"/>
    <property type="evidence" value="ECO:0007669"/>
    <property type="project" value="UniProtKB-KW"/>
</dbReference>
<dbReference type="GO" id="GO:0003677">
    <property type="term" value="F:DNA binding"/>
    <property type="evidence" value="ECO:0007669"/>
    <property type="project" value="UniProtKB-KW"/>
</dbReference>
<dbReference type="Gene3D" id="1.10.10.10">
    <property type="entry name" value="Winged helix-like DNA-binding domain superfamily/Winged helix DNA-binding domain"/>
    <property type="match status" value="1"/>
</dbReference>
<evidence type="ECO:0000256" key="7">
    <source>
        <dbReference type="ARBA" id="ARBA00022829"/>
    </source>
</evidence>
<dbReference type="Gene3D" id="3.30.980.40">
    <property type="match status" value="1"/>
</dbReference>
<dbReference type="RefSeq" id="WP_073247626.1">
    <property type="nucleotide sequence ID" value="NZ_FQVG01000002.1"/>
</dbReference>
<dbReference type="GO" id="GO:0005886">
    <property type="term" value="C:plasma membrane"/>
    <property type="evidence" value="ECO:0007669"/>
    <property type="project" value="UniProtKB-SubCell"/>
</dbReference>
<keyword evidence="20" id="KW-1185">Reference proteome</keyword>
<evidence type="ECO:0000313" key="20">
    <source>
        <dbReference type="Proteomes" id="UP000184423"/>
    </source>
</evidence>
<dbReference type="InterPro" id="IPR018541">
    <property type="entry name" value="Ftsk_gamma"/>
</dbReference>
<evidence type="ECO:0000256" key="4">
    <source>
        <dbReference type="ARBA" id="ARBA00022618"/>
    </source>
</evidence>
<dbReference type="InterPro" id="IPR025199">
    <property type="entry name" value="FtsK_4TM"/>
</dbReference>
<dbReference type="InterPro" id="IPR041027">
    <property type="entry name" value="FtsK_alpha"/>
</dbReference>
<keyword evidence="11 17" id="KW-0472">Membrane</keyword>
<dbReference type="Gene3D" id="3.40.50.300">
    <property type="entry name" value="P-loop containing nucleotide triphosphate hydrolases"/>
    <property type="match status" value="1"/>
</dbReference>
<dbReference type="InterPro" id="IPR050206">
    <property type="entry name" value="FtsK/SpoIIIE/SftA"/>
</dbReference>
<feature type="transmembrane region" description="Helical" evidence="17">
    <location>
        <begin position="152"/>
        <end position="177"/>
    </location>
</feature>
<evidence type="ECO:0000256" key="5">
    <source>
        <dbReference type="ARBA" id="ARBA00022692"/>
    </source>
</evidence>
<dbReference type="GO" id="GO:0007059">
    <property type="term" value="P:chromosome segregation"/>
    <property type="evidence" value="ECO:0007669"/>
    <property type="project" value="UniProtKB-KW"/>
</dbReference>
<keyword evidence="16" id="KW-0175">Coiled coil</keyword>
<evidence type="ECO:0000256" key="17">
    <source>
        <dbReference type="SAM" id="Phobius"/>
    </source>
</evidence>
<evidence type="ECO:0000256" key="3">
    <source>
        <dbReference type="ARBA" id="ARBA00022475"/>
    </source>
</evidence>
<evidence type="ECO:0000256" key="8">
    <source>
        <dbReference type="ARBA" id="ARBA00022840"/>
    </source>
</evidence>
<evidence type="ECO:0000256" key="15">
    <source>
        <dbReference type="PROSITE-ProRule" id="PRU00289"/>
    </source>
</evidence>
<feature type="transmembrane region" description="Helical" evidence="17">
    <location>
        <begin position="87"/>
        <end position="106"/>
    </location>
</feature>
<keyword evidence="12" id="KW-0131">Cell cycle</keyword>
<organism evidence="19 20">
    <name type="scientific">Caloramator proteoclasticus DSM 10124</name>
    <dbReference type="NCBI Taxonomy" id="1121262"/>
    <lineage>
        <taxon>Bacteria</taxon>
        <taxon>Bacillati</taxon>
        <taxon>Bacillota</taxon>
        <taxon>Clostridia</taxon>
        <taxon>Eubacteriales</taxon>
        <taxon>Clostridiaceae</taxon>
        <taxon>Caloramator</taxon>
    </lineage>
</organism>
<dbReference type="GO" id="GO:0005524">
    <property type="term" value="F:ATP binding"/>
    <property type="evidence" value="ECO:0007669"/>
    <property type="project" value="UniProtKB-UniRule"/>
</dbReference>
<feature type="binding site" evidence="15">
    <location>
        <begin position="423"/>
        <end position="430"/>
    </location>
    <ligand>
        <name>ATP</name>
        <dbReference type="ChEBI" id="CHEBI:30616"/>
    </ligand>
</feature>
<sequence>MARKNKRMVSNNNNNVKKEIYGVVIFGISLIIGLSIYIKPSGIAGIIIRDFVLGMFGLGAYIFPLYFLFVGLIFIVKRGKIKVNNKFYYISLLLYIINVMLTVPYSSENTNGKFLNKLKDSYLNGIDNKGGGIIGELLATPMIYAFGEVGTYIILVCISIVLILLITERSILIPLITNIKLMFIKMKNKKEIVIDEADKNENKKYDNKDSIDVKDIKENIEKIDKKIKIVDFLKDTKDSKQEQNDKKEKETAVDNLNEEISKGKNNIIDYKFPPLELLCENKYKGQLQDKKELLQNAKLLEDTLNSFGVDAKVIQVNRGPSVTRYEIQPNAGVKVSRIVNLADDIALNLAASSVRIEAPIPGKSAVGIEVPNKEVVPVTLREVLESREFIEFKSNLSFALGKDITGKCIVTDLSKMPHLLIAGATGSGKSVCINTLITSIIYKSSPNDVKMLLIDPKVVELSVYNGIPHLLIPVVTEPKKAASALYWAVNEMTQRYKLFAENNVRNIEGYNKLMEDIDSTKKLPQIVIIIDELADLMMVSPNDVEDAICRLAQMARAAGMHLVIATQRPSVDVITGVIKANIPSRIAFAVSSQVDSRTILDMAGAEKLLGRGDMLFMPIGESKPIRIQGAFISDKEVENIVSYLKNNSSTDYKEEIIDDIEKNINSSSDGNGEFEDELLDEAINIAVESGQVSASMLQRRLRIGFNRAARLIEEMELRGIIGKQEGSKPRQVLISKQDVEKY</sequence>
<proteinExistence type="inferred from homology"/>
<feature type="domain" description="FtsK" evidence="18">
    <location>
        <begin position="406"/>
        <end position="597"/>
    </location>
</feature>
<dbReference type="PANTHER" id="PTHR22683:SF41">
    <property type="entry name" value="DNA TRANSLOCASE FTSK"/>
    <property type="match status" value="1"/>
</dbReference>
<dbReference type="PROSITE" id="PS50901">
    <property type="entry name" value="FTSK"/>
    <property type="match status" value="1"/>
</dbReference>
<dbReference type="EMBL" id="FQVG01000002">
    <property type="protein sequence ID" value="SHE33801.1"/>
    <property type="molecule type" value="Genomic_DNA"/>
</dbReference>
<evidence type="ECO:0000256" key="2">
    <source>
        <dbReference type="ARBA" id="ARBA00006474"/>
    </source>
</evidence>
<evidence type="ECO:0000313" key="19">
    <source>
        <dbReference type="EMBL" id="SHE33801.1"/>
    </source>
</evidence>
<dbReference type="Proteomes" id="UP000184423">
    <property type="component" value="Unassembled WGS sequence"/>
</dbReference>
<protein>
    <submittedName>
        <fullName evidence="19">DNA segregation ATPase FtsK/SpoIIIE, S-DNA-T family</fullName>
    </submittedName>
</protein>
<dbReference type="Pfam" id="PF09397">
    <property type="entry name" value="FtsK_gamma"/>
    <property type="match status" value="1"/>
</dbReference>
<dbReference type="SUPFAM" id="SSF52540">
    <property type="entry name" value="P-loop containing nucleoside triphosphate hydrolases"/>
    <property type="match status" value="1"/>
</dbReference>
<keyword evidence="8 15" id="KW-0067">ATP-binding</keyword>
<dbReference type="CDD" id="cd01127">
    <property type="entry name" value="TrwB_TraG_TraD_VirD4"/>
    <property type="match status" value="1"/>
</dbReference>
<dbReference type="InterPro" id="IPR036388">
    <property type="entry name" value="WH-like_DNA-bd_sf"/>
</dbReference>
<comment type="subunit">
    <text evidence="14">Homohexamer. Forms a ring that surrounds DNA.</text>
</comment>
<comment type="subcellular location">
    <subcellularLocation>
        <location evidence="1">Cell membrane</location>
        <topology evidence="1">Multi-pass membrane protein</topology>
    </subcellularLocation>
</comment>
<evidence type="ECO:0000256" key="16">
    <source>
        <dbReference type="SAM" id="Coils"/>
    </source>
</evidence>
<dbReference type="InterPro" id="IPR036390">
    <property type="entry name" value="WH_DNA-bd_sf"/>
</dbReference>
<keyword evidence="6 15" id="KW-0547">Nucleotide-binding</keyword>
<dbReference type="Pfam" id="PF13491">
    <property type="entry name" value="FtsK_4TM"/>
    <property type="match status" value="1"/>
</dbReference>
<gene>
    <name evidence="19" type="ORF">SAMN02746091_00182</name>
</gene>
<comment type="function">
    <text evidence="13">Essential cell division protein that coordinates cell division and chromosome segregation. The N-terminus is involved in assembly of the cell-division machinery. The C-terminus functions as a DNA motor that moves dsDNA in an ATP-dependent manner towards the dif recombination site, which is located within the replication terminus region. Required for activation of the Xer recombinase, allowing activation of chromosome unlinking by recombination.</text>
</comment>
<evidence type="ECO:0000256" key="11">
    <source>
        <dbReference type="ARBA" id="ARBA00023136"/>
    </source>
</evidence>
<evidence type="ECO:0000259" key="18">
    <source>
        <dbReference type="PROSITE" id="PS50901"/>
    </source>
</evidence>
<keyword evidence="10" id="KW-0238">DNA-binding</keyword>